<dbReference type="RefSeq" id="WP_077925169.1">
    <property type="nucleotide sequence ID" value="NZ_BAABKE010000003.1"/>
</dbReference>
<evidence type="ECO:0000313" key="3">
    <source>
        <dbReference type="Proteomes" id="UP001500631"/>
    </source>
</evidence>
<dbReference type="PANTHER" id="PTHR43628:SF1">
    <property type="entry name" value="CHITIN SYNTHASE REGULATORY FACTOR 2-RELATED"/>
    <property type="match status" value="1"/>
</dbReference>
<keyword evidence="3" id="KW-1185">Reference proteome</keyword>
<evidence type="ECO:0000256" key="1">
    <source>
        <dbReference type="SAM" id="SignalP"/>
    </source>
</evidence>
<protein>
    <recommendedName>
        <fullName evidence="4">Sel1 repeat family protein</fullName>
    </recommendedName>
</protein>
<dbReference type="InterPro" id="IPR006597">
    <property type="entry name" value="Sel1-like"/>
</dbReference>
<dbReference type="SMART" id="SM00671">
    <property type="entry name" value="SEL1"/>
    <property type="match status" value="11"/>
</dbReference>
<dbReference type="SUPFAM" id="SSF81901">
    <property type="entry name" value="HCP-like"/>
    <property type="match status" value="6"/>
</dbReference>
<feature type="chain" id="PRO_5045314635" description="Sel1 repeat family protein" evidence="1">
    <location>
        <begin position="25"/>
        <end position="1518"/>
    </location>
</feature>
<keyword evidence="1" id="KW-0732">Signal</keyword>
<dbReference type="Proteomes" id="UP001500631">
    <property type="component" value="Unassembled WGS sequence"/>
</dbReference>
<dbReference type="PANTHER" id="PTHR43628">
    <property type="entry name" value="ACTIVATOR OF C KINASE PROTEIN 1-RELATED"/>
    <property type="match status" value="1"/>
</dbReference>
<dbReference type="Pfam" id="PF08238">
    <property type="entry name" value="Sel1"/>
    <property type="match status" value="11"/>
</dbReference>
<evidence type="ECO:0008006" key="4">
    <source>
        <dbReference type="Google" id="ProtNLM"/>
    </source>
</evidence>
<comment type="caution">
    <text evidence="2">The sequence shown here is derived from an EMBL/GenBank/DDBJ whole genome shotgun (WGS) entry which is preliminary data.</text>
</comment>
<dbReference type="EMBL" id="BAABKE010000003">
    <property type="protein sequence ID" value="GAA5098099.1"/>
    <property type="molecule type" value="Genomic_DNA"/>
</dbReference>
<organism evidence="2 3">
    <name type="scientific">Wohlfahrtiimonas larvae</name>
    <dbReference type="NCBI Taxonomy" id="1157986"/>
    <lineage>
        <taxon>Bacteria</taxon>
        <taxon>Pseudomonadati</taxon>
        <taxon>Pseudomonadota</taxon>
        <taxon>Gammaproteobacteria</taxon>
        <taxon>Cardiobacteriales</taxon>
        <taxon>Ignatzschineriaceae</taxon>
        <taxon>Wohlfahrtiimonas</taxon>
    </lineage>
</organism>
<gene>
    <name evidence="2" type="ORF">GCM10023338_10180</name>
</gene>
<dbReference type="Gene3D" id="1.25.40.10">
    <property type="entry name" value="Tetratricopeptide repeat domain"/>
    <property type="match status" value="6"/>
</dbReference>
<reference evidence="3" key="1">
    <citation type="journal article" date="2019" name="Int. J. Syst. Evol. Microbiol.">
        <title>The Global Catalogue of Microorganisms (GCM) 10K type strain sequencing project: providing services to taxonomists for standard genome sequencing and annotation.</title>
        <authorList>
            <consortium name="The Broad Institute Genomics Platform"/>
            <consortium name="The Broad Institute Genome Sequencing Center for Infectious Disease"/>
            <person name="Wu L."/>
            <person name="Ma J."/>
        </authorList>
    </citation>
    <scope>NUCLEOTIDE SEQUENCE [LARGE SCALE GENOMIC DNA]</scope>
    <source>
        <strain evidence="3">JCM 18424</strain>
    </source>
</reference>
<sequence>MRLKKLATALLLISSTSLTSMTWADVTTGLAAYYDNDLDRSYAEFVGSAQNNNATAAFLVGMLLMDENFSQANLAKAEEWLKKAVDQGSAEAAYNLAYFYLNNTLPNGTKENYQKYLEKAQSLNLMEAFLLPMLTAEIYENRFGEPDDVFMLKSLLKAHQIEQTPFTEFGIGTFLLLGDDYIDVDLTQLGLKIQHSNVEDGVMYLEKALNSGLLLALLPLSSVYKGEIKGYPANSAQSQKVEKILEEKFFQIMADMIELKNVQPISIYSMQSDDERQKMIKNLMAQSKTDGNAAERLGNLYLSGAVTGKSDSEQAQYYYFQAVSLGKYSLLKKIYDEARYDADVQRKMVPFIEQAVAQSDPYGLYFMGLMYINGIQSDYGYDDRLAALYLKKAASLGNIDALKALAYERVNNLSIRDHEQLQYAKQLIELAPNDQKPYLIVTRTLMRTDLANAYDEIYGYVQKIDGMNPNDPELLSLMGDFYGTEGRCQDGAKAIGYYDRLIDLEASEMYSAKYRFEKALLLKNGAVNLAKDEKAALEILLTLSPDYVGRELYNTLGEMYHYGKGTAVDIPKAIEHYKKGTRKILLPLGKLLLASQDIEQRNDGAYYIIQEMQDEGAQQEYETLLLANTDLDFVQQWLLNIYHDQDIVKGQQAYQLIKKGYEAGIPRMQLNYAEILSRGNEAMKKQGEIILEQLVAQDYVPALRKKFSDFSFTDAKERLPYAKKIAEITGSDADLQELAEIYNRLEAYDLAMAVIEKIQDQERSFLSFRRDDAKKGLQKLQDLRERADKKDPDAWYQLVELAKKQGNNDEQIILLKRAMENGSSKAMQDFGMILIHKGDDNNLMKGRELLLKSIRLGNVKALEPLYQLYSLDIDPRITRKEMSDLMFELKYSGIAEAEEYFKNFVHFDVAEEFLITSEKGSKEYISALGNIVNMYRDGNGTKQNTERYIETLKELSEYDDGDAAYALGQHYESLDSNETNIQTAAFWYKKANEKNYSNAGGRVIEWNDLIQKAKSGDLDAKFALLAYKQLEENPVDMDAQLKALVKQNHNGARVMLAKNLLKQPRYEDHYVQALVLLKAAINNGSEYAATILAETLMNYQYDPEVKDVNAEIESVLLKYPTDDNNKLLVNYFIQNKNFEHAYAVIEKLPKETQLGFYQGLYDLFVEDQDATDYQAAMKAADKILGLYPSEGNYRIGRLYLFGDQTLTVDRVKALSLLASAFDQMMAEILETNRSFYPDFSYVDRKFETIYENLLEGNQNEQALGVQWLQQLAQYNMEDAAKVLMNYYKEHGDYLNAYLYGSAYGFWEINNIEDRLNATQIETQKAKAKVLKDSFQYIQYIGEVNQWKKRAEENSAHAFLRLGEIYQQGKMAAKDTELAIQYYEKAGQNGESFAYNRLGNMYRKGDGVPTDSAKAVYYFDLGAQNGDSNCAHQAGDVLYFGENNISKDFVKAAEYFDMTDLAQGKHHVLAKYKLAYIYYHGSGDVVQDKKRAYEILKQYESSDNQDIHKALVEWDFSNI</sequence>
<name>A0ABP9MQX8_9GAMM</name>
<proteinExistence type="predicted"/>
<dbReference type="InterPro" id="IPR052945">
    <property type="entry name" value="Mitotic_Regulator"/>
</dbReference>
<evidence type="ECO:0000313" key="2">
    <source>
        <dbReference type="EMBL" id="GAA5098099.1"/>
    </source>
</evidence>
<accession>A0ABP9MQX8</accession>
<feature type="signal peptide" evidence="1">
    <location>
        <begin position="1"/>
        <end position="24"/>
    </location>
</feature>
<dbReference type="InterPro" id="IPR011990">
    <property type="entry name" value="TPR-like_helical_dom_sf"/>
</dbReference>